<dbReference type="InterPro" id="IPR029026">
    <property type="entry name" value="tRNA_m1G_MTases_N"/>
</dbReference>
<evidence type="ECO:0000256" key="1">
    <source>
        <dbReference type="ARBA" id="ARBA00007228"/>
    </source>
</evidence>
<accession>A0ABY8EFJ8</accession>
<evidence type="ECO:0000256" key="3">
    <source>
        <dbReference type="ARBA" id="ARBA00022679"/>
    </source>
</evidence>
<dbReference type="Gene3D" id="3.30.1330.30">
    <property type="match status" value="1"/>
</dbReference>
<protein>
    <submittedName>
        <fullName evidence="5">RNA methyltransferase</fullName>
    </submittedName>
</protein>
<evidence type="ECO:0000313" key="5">
    <source>
        <dbReference type="EMBL" id="WFD09508.1"/>
    </source>
</evidence>
<dbReference type="CDD" id="cd18095">
    <property type="entry name" value="SpoU-like_rRNA-MTase"/>
    <property type="match status" value="1"/>
</dbReference>
<dbReference type="InterPro" id="IPR029064">
    <property type="entry name" value="Ribosomal_eL30-like_sf"/>
</dbReference>
<dbReference type="EMBL" id="CP120733">
    <property type="protein sequence ID" value="WFD09508.1"/>
    <property type="molecule type" value="Genomic_DNA"/>
</dbReference>
<proteinExistence type="inferred from homology"/>
<dbReference type="InterPro" id="IPR051259">
    <property type="entry name" value="rRNA_Methyltransferase"/>
</dbReference>
<name>A0ABY8EFJ8_9FIRM</name>
<dbReference type="Pfam" id="PF22435">
    <property type="entry name" value="MRM3-like_sub_bind"/>
    <property type="match status" value="1"/>
</dbReference>
<dbReference type="SMART" id="SM00967">
    <property type="entry name" value="SpoU_sub_bind"/>
    <property type="match status" value="1"/>
</dbReference>
<dbReference type="InterPro" id="IPR001537">
    <property type="entry name" value="SpoU_MeTrfase"/>
</dbReference>
<reference evidence="5 6" key="1">
    <citation type="submission" date="2023-03" db="EMBL/GenBank/DDBJ databases">
        <title>Complete genome sequence of Tepidibacter sp. SWIR-1, isolated from a deep-sea hydrothermal vent.</title>
        <authorList>
            <person name="Li X."/>
        </authorList>
    </citation>
    <scope>NUCLEOTIDE SEQUENCE [LARGE SCALE GENOMIC DNA]</scope>
    <source>
        <strain evidence="5 6">SWIR-1</strain>
    </source>
</reference>
<dbReference type="InterPro" id="IPR029028">
    <property type="entry name" value="Alpha/beta_knot_MTases"/>
</dbReference>
<keyword evidence="2 5" id="KW-0489">Methyltransferase</keyword>
<dbReference type="PANTHER" id="PTHR43191:SF2">
    <property type="entry name" value="RRNA METHYLTRANSFERASE 3, MITOCHONDRIAL"/>
    <property type="match status" value="1"/>
</dbReference>
<comment type="similarity">
    <text evidence="1">Belongs to the class IV-like SAM-binding methyltransferase superfamily. RNA methyltransferase TrmH family.</text>
</comment>
<keyword evidence="3" id="KW-0808">Transferase</keyword>
<dbReference type="Pfam" id="PF00588">
    <property type="entry name" value="SpoU_methylase"/>
    <property type="match status" value="1"/>
</dbReference>
<keyword evidence="6" id="KW-1185">Reference proteome</keyword>
<organism evidence="5 6">
    <name type="scientific">Tepidibacter hydrothermalis</name>
    <dbReference type="NCBI Taxonomy" id="3036126"/>
    <lineage>
        <taxon>Bacteria</taxon>
        <taxon>Bacillati</taxon>
        <taxon>Bacillota</taxon>
        <taxon>Clostridia</taxon>
        <taxon>Peptostreptococcales</taxon>
        <taxon>Peptostreptococcaceae</taxon>
        <taxon>Tepidibacter</taxon>
    </lineage>
</organism>
<evidence type="ECO:0000256" key="2">
    <source>
        <dbReference type="ARBA" id="ARBA00022603"/>
    </source>
</evidence>
<dbReference type="InterPro" id="IPR013123">
    <property type="entry name" value="SpoU_subst-bd"/>
</dbReference>
<dbReference type="Gene3D" id="3.40.1280.10">
    <property type="match status" value="1"/>
</dbReference>
<gene>
    <name evidence="5" type="ORF">P4S50_14085</name>
</gene>
<dbReference type="GO" id="GO:0008168">
    <property type="term" value="F:methyltransferase activity"/>
    <property type="evidence" value="ECO:0007669"/>
    <property type="project" value="UniProtKB-KW"/>
</dbReference>
<dbReference type="Proteomes" id="UP001222800">
    <property type="component" value="Chromosome"/>
</dbReference>
<dbReference type="SUPFAM" id="SSF75217">
    <property type="entry name" value="alpha/beta knot"/>
    <property type="match status" value="1"/>
</dbReference>
<dbReference type="SUPFAM" id="SSF55315">
    <property type="entry name" value="L30e-like"/>
    <property type="match status" value="1"/>
</dbReference>
<evidence type="ECO:0000313" key="6">
    <source>
        <dbReference type="Proteomes" id="UP001222800"/>
    </source>
</evidence>
<dbReference type="RefSeq" id="WP_277731437.1">
    <property type="nucleotide sequence ID" value="NZ_CP120733.1"/>
</dbReference>
<dbReference type="InterPro" id="IPR053888">
    <property type="entry name" value="MRM3-like_sub_bind"/>
</dbReference>
<sequence>MTVEITSKDNERIKYTKSLLKSKKRNQEKKFIIEGYRIVKQAMQCSAIIDYIVYNDEFLNKDEHKEFIQALELENYKMYKTTNKLFKEVCDTEKPQGIIAVVEYKEHFLDDSLKEETDFIVVLDRIQDPGNMGTIIRTADAAGAQSIILLKGCVDVYNPKVIRSTMGSIFDMNIVNCVDEDLDIIKNKGFNIVSSYLNTDNYYNSVDYGEKVALVIGNEGNGIKDEIIDKSDILVKIPIYGKAESLNAAMASGILMYEIKNKLTCK</sequence>
<evidence type="ECO:0000259" key="4">
    <source>
        <dbReference type="SMART" id="SM00967"/>
    </source>
</evidence>
<dbReference type="PANTHER" id="PTHR43191">
    <property type="entry name" value="RRNA METHYLTRANSFERASE 3"/>
    <property type="match status" value="1"/>
</dbReference>
<feature type="domain" description="RNA 2-O ribose methyltransferase substrate binding" evidence="4">
    <location>
        <begin position="32"/>
        <end position="108"/>
    </location>
</feature>
<dbReference type="GO" id="GO:0032259">
    <property type="term" value="P:methylation"/>
    <property type="evidence" value="ECO:0007669"/>
    <property type="project" value="UniProtKB-KW"/>
</dbReference>